<dbReference type="AlphaFoldDB" id="A0A0N4ZK55"/>
<evidence type="ECO:0000256" key="4">
    <source>
        <dbReference type="ARBA" id="ARBA00022603"/>
    </source>
</evidence>
<dbReference type="GO" id="GO:0000470">
    <property type="term" value="P:maturation of LSU-rRNA"/>
    <property type="evidence" value="ECO:0007669"/>
    <property type="project" value="TreeGrafter"/>
</dbReference>
<evidence type="ECO:0000256" key="1">
    <source>
        <dbReference type="ARBA" id="ARBA00004604"/>
    </source>
</evidence>
<evidence type="ECO:0000256" key="6">
    <source>
        <dbReference type="ARBA" id="ARBA00022691"/>
    </source>
</evidence>
<dbReference type="GO" id="GO:0009383">
    <property type="term" value="F:rRNA (cytosine-C5-)-methyltransferase activity"/>
    <property type="evidence" value="ECO:0007669"/>
    <property type="project" value="TreeGrafter"/>
</dbReference>
<reference evidence="13" key="1">
    <citation type="submission" date="2017-02" db="UniProtKB">
        <authorList>
            <consortium name="WormBaseParasite"/>
        </authorList>
    </citation>
    <scope>IDENTIFICATION</scope>
</reference>
<evidence type="ECO:0000256" key="8">
    <source>
        <dbReference type="ARBA" id="ARBA00023242"/>
    </source>
</evidence>
<keyword evidence="12" id="KW-1185">Reference proteome</keyword>
<feature type="compositionally biased region" description="Polar residues" evidence="10">
    <location>
        <begin position="213"/>
        <end position="244"/>
    </location>
</feature>
<feature type="compositionally biased region" description="Basic and acidic residues" evidence="10">
    <location>
        <begin position="88"/>
        <end position="100"/>
    </location>
</feature>
<keyword evidence="8" id="KW-0539">Nucleus</keyword>
<feature type="compositionally biased region" description="Polar residues" evidence="10">
    <location>
        <begin position="103"/>
        <end position="125"/>
    </location>
</feature>
<evidence type="ECO:0000256" key="7">
    <source>
        <dbReference type="ARBA" id="ARBA00022884"/>
    </source>
</evidence>
<dbReference type="CDD" id="cd02440">
    <property type="entry name" value="AdoMet_MTases"/>
    <property type="match status" value="1"/>
</dbReference>
<dbReference type="InterPro" id="IPR011023">
    <property type="entry name" value="Nop2p"/>
</dbReference>
<organism evidence="12 13">
    <name type="scientific">Parastrongyloides trichosuri</name>
    <name type="common">Possum-specific nematode worm</name>
    <dbReference type="NCBI Taxonomy" id="131310"/>
    <lineage>
        <taxon>Eukaryota</taxon>
        <taxon>Metazoa</taxon>
        <taxon>Ecdysozoa</taxon>
        <taxon>Nematoda</taxon>
        <taxon>Chromadorea</taxon>
        <taxon>Rhabditida</taxon>
        <taxon>Tylenchina</taxon>
        <taxon>Panagrolaimomorpha</taxon>
        <taxon>Strongyloidoidea</taxon>
        <taxon>Strongyloididae</taxon>
        <taxon>Parastrongyloides</taxon>
    </lineage>
</organism>
<dbReference type="GO" id="GO:0003723">
    <property type="term" value="F:RNA binding"/>
    <property type="evidence" value="ECO:0007669"/>
    <property type="project" value="UniProtKB-UniRule"/>
</dbReference>
<feature type="compositionally biased region" description="Basic and acidic residues" evidence="10">
    <location>
        <begin position="176"/>
        <end position="188"/>
    </location>
</feature>
<feature type="compositionally biased region" description="Polar residues" evidence="10">
    <location>
        <begin position="134"/>
        <end position="143"/>
    </location>
</feature>
<evidence type="ECO:0000256" key="5">
    <source>
        <dbReference type="ARBA" id="ARBA00022679"/>
    </source>
</evidence>
<evidence type="ECO:0000256" key="9">
    <source>
        <dbReference type="PROSITE-ProRule" id="PRU01023"/>
    </source>
</evidence>
<dbReference type="STRING" id="131310.A0A0N4ZK55"/>
<feature type="domain" description="SAM-dependent MTase RsmB/NOP-type" evidence="11">
    <location>
        <begin position="461"/>
        <end position="749"/>
    </location>
</feature>
<keyword evidence="6 9" id="KW-0949">S-adenosyl-L-methionine</keyword>
<dbReference type="PRINTS" id="PR02012">
    <property type="entry name" value="RCMTNOP2"/>
</dbReference>
<feature type="region of interest" description="Disordered" evidence="10">
    <location>
        <begin position="278"/>
        <end position="345"/>
    </location>
</feature>
<dbReference type="InterPro" id="IPR023267">
    <property type="entry name" value="RCMT"/>
</dbReference>
<feature type="compositionally biased region" description="Basic and acidic residues" evidence="10">
    <location>
        <begin position="279"/>
        <end position="293"/>
    </location>
</feature>
<evidence type="ECO:0000256" key="3">
    <source>
        <dbReference type="ARBA" id="ARBA00022517"/>
    </source>
</evidence>
<feature type="region of interest" description="Disordered" evidence="10">
    <location>
        <begin position="1"/>
        <end position="247"/>
    </location>
</feature>
<name>A0A0N4ZK55_PARTI</name>
<feature type="compositionally biased region" description="Polar residues" evidence="10">
    <location>
        <begin position="152"/>
        <end position="174"/>
    </location>
</feature>
<dbReference type="InterPro" id="IPR018314">
    <property type="entry name" value="RsmB/NOL1/NOP2-like_CS"/>
</dbReference>
<evidence type="ECO:0000313" key="13">
    <source>
        <dbReference type="WBParaSite" id="PTRK_0000848800.1"/>
    </source>
</evidence>
<comment type="similarity">
    <text evidence="2 9">Belongs to the class I-like SAM-binding methyltransferase superfamily. RsmB/NOP family.</text>
</comment>
<feature type="binding site" evidence="9">
    <location>
        <position position="622"/>
    </location>
    <ligand>
        <name>S-adenosyl-L-methionine</name>
        <dbReference type="ChEBI" id="CHEBI:59789"/>
    </ligand>
</feature>
<dbReference type="WBParaSite" id="PTRK_0000848800.1">
    <property type="protein sequence ID" value="PTRK_0000848800.1"/>
    <property type="gene ID" value="PTRK_0000848800"/>
</dbReference>
<dbReference type="Pfam" id="PF01189">
    <property type="entry name" value="Methyltr_RsmB-F"/>
    <property type="match status" value="1"/>
</dbReference>
<feature type="compositionally biased region" description="Low complexity" evidence="10">
    <location>
        <begin position="294"/>
        <end position="304"/>
    </location>
</feature>
<dbReference type="PANTHER" id="PTHR22807">
    <property type="entry name" value="NOP2 YEAST -RELATED NOL1/NOP2/FMU SUN DOMAIN-CONTAINING"/>
    <property type="match status" value="1"/>
</dbReference>
<evidence type="ECO:0000256" key="2">
    <source>
        <dbReference type="ARBA" id="ARBA00007494"/>
    </source>
</evidence>
<comment type="subcellular location">
    <subcellularLocation>
        <location evidence="1">Nucleus</location>
        <location evidence="1">Nucleolus</location>
    </subcellularLocation>
</comment>
<dbReference type="PANTHER" id="PTHR22807:SF30">
    <property type="entry name" value="28S RRNA (CYTOSINE(4447)-C(5))-METHYLTRANSFERASE-RELATED"/>
    <property type="match status" value="1"/>
</dbReference>
<dbReference type="InterPro" id="IPR023273">
    <property type="entry name" value="RCMT_NOP2"/>
</dbReference>
<feature type="compositionally biased region" description="Basic residues" evidence="10">
    <location>
        <begin position="1"/>
        <end position="10"/>
    </location>
</feature>
<dbReference type="NCBIfam" id="TIGR00446">
    <property type="entry name" value="nop2p"/>
    <property type="match status" value="1"/>
</dbReference>
<keyword evidence="3" id="KW-0690">Ribosome biogenesis</keyword>
<dbReference type="InterPro" id="IPR029063">
    <property type="entry name" value="SAM-dependent_MTases_sf"/>
</dbReference>
<evidence type="ECO:0000256" key="10">
    <source>
        <dbReference type="SAM" id="MobiDB-lite"/>
    </source>
</evidence>
<evidence type="ECO:0000259" key="11">
    <source>
        <dbReference type="PROSITE" id="PS51686"/>
    </source>
</evidence>
<accession>A0A0N4ZK55</accession>
<feature type="compositionally biased region" description="Basic residues" evidence="10">
    <location>
        <begin position="305"/>
        <end position="325"/>
    </location>
</feature>
<feature type="compositionally biased region" description="Polar residues" evidence="10">
    <location>
        <begin position="58"/>
        <end position="80"/>
    </location>
</feature>
<feature type="binding site" evidence="9">
    <location>
        <position position="577"/>
    </location>
    <ligand>
        <name>S-adenosyl-L-methionine</name>
        <dbReference type="ChEBI" id="CHEBI:59789"/>
    </ligand>
</feature>
<feature type="binding site" evidence="9">
    <location>
        <begin position="553"/>
        <end position="559"/>
    </location>
    <ligand>
        <name>S-adenosyl-L-methionine</name>
        <dbReference type="ChEBI" id="CHEBI:59789"/>
    </ligand>
</feature>
<dbReference type="GO" id="GO:0070475">
    <property type="term" value="P:rRNA base methylation"/>
    <property type="evidence" value="ECO:0007669"/>
    <property type="project" value="TreeGrafter"/>
</dbReference>
<dbReference type="Gene3D" id="3.30.70.1170">
    <property type="entry name" value="Sun protein, domain 3"/>
    <property type="match status" value="1"/>
</dbReference>
<dbReference type="Proteomes" id="UP000038045">
    <property type="component" value="Unplaced"/>
</dbReference>
<dbReference type="PROSITE" id="PS01153">
    <property type="entry name" value="NOL1_NOP2_SUN"/>
    <property type="match status" value="1"/>
</dbReference>
<dbReference type="InterPro" id="IPR049560">
    <property type="entry name" value="MeTrfase_RsmB-F_NOP2_cat"/>
</dbReference>
<dbReference type="Gene3D" id="3.40.50.150">
    <property type="entry name" value="Vaccinia Virus protein VP39"/>
    <property type="match status" value="1"/>
</dbReference>
<dbReference type="PRINTS" id="PR02008">
    <property type="entry name" value="RCMTFAMILY"/>
</dbReference>
<feature type="compositionally biased region" description="Basic and acidic residues" evidence="10">
    <location>
        <begin position="24"/>
        <end position="42"/>
    </location>
</feature>
<protein>
    <submittedName>
        <fullName evidence="13">SAM_MT_RSMB_NOP domain-containing protein</fullName>
    </submittedName>
</protein>
<feature type="binding site" evidence="9">
    <location>
        <position position="604"/>
    </location>
    <ligand>
        <name>S-adenosyl-L-methionine</name>
        <dbReference type="ChEBI" id="CHEBI:59789"/>
    </ligand>
</feature>
<proteinExistence type="inferred from homology"/>
<feature type="active site" description="Nucleophile" evidence="9">
    <location>
        <position position="679"/>
    </location>
</feature>
<keyword evidence="4 9" id="KW-0489">Methyltransferase</keyword>
<keyword evidence="5 9" id="KW-0808">Transferase</keyword>
<keyword evidence="7 9" id="KW-0694">RNA-binding</keyword>
<evidence type="ECO:0000313" key="12">
    <source>
        <dbReference type="Proteomes" id="UP000038045"/>
    </source>
</evidence>
<dbReference type="SUPFAM" id="SSF53335">
    <property type="entry name" value="S-adenosyl-L-methionine-dependent methyltransferases"/>
    <property type="match status" value="1"/>
</dbReference>
<dbReference type="PROSITE" id="PS51686">
    <property type="entry name" value="SAM_MT_RSMB_NOP"/>
    <property type="match status" value="1"/>
</dbReference>
<dbReference type="InterPro" id="IPR001678">
    <property type="entry name" value="MeTrfase_RsmB-F_NOP2_dom"/>
</dbReference>
<dbReference type="GO" id="GO:0005730">
    <property type="term" value="C:nucleolus"/>
    <property type="evidence" value="ECO:0007669"/>
    <property type="project" value="UniProtKB-SubCell"/>
</dbReference>
<sequence length="763" mass="84192">MVSTRSRKRNHTDASPLVSVDYSKNPEKVAKKKVIGDGETPVRRVIKKKGTPKGKTPEQSNKEIFNGSTSQQVTPQSSNIKKVVTTPSEKRTPVMSEKKNGVTPIQKTPTLSAKKNGVTPTQKTPILSAKKNGVTPTQKTPISSAKKIVKKTPQSVSSNIVSTPKSVKSSTESINTEDKKTPNSETKKKIIQGKKTPEVTPKNKTPVKKTIENDSSLINSVKKSASQQATLKVNKSTNVQNTQEAPKEVIVEEPNIVSEKVSGKKLVKRKIKKVLKQKPVKEVKESKSTEKEGTSTGEGSTKTGLKLRKLRKRKAKLERKIASKKQHLEQSAILGESDSESDSEKLPIELANKELEAEQDDEMELTRNEALSNVEGFVLPSNEEIEKECFPGQLPNLLRERIAGICKVLGGKFRQTCTDGRPRRDYMEAFEKYVSTLYGYNSCLATRFFSIYSNPDECINFMEANDNQRPLTIRTNTLKTKKSALKQQLSNRGVNVIGAEDWNKTAMVIADSNVPIGATLEYLAGQYFIQGIASMLPVNALAPQPNEKVLDMCAAPGGKTTHMASLMKNTGILIANDLKKERLSAVISNVHRCGATNVIVTNMDACSFPKMFKQYFDRILLDAPCSGTGVIWKDERVKQSRTTENINQLRSVQRNLLLAAIDSCNASSKTGGYVVYSTCSVLIEENESVVDFALKKRNVKLVPTGIEAGDDGFVNHRQHKFDPSMILAKRFAPHKNNVDGFFVAKLKKISNDKDGTALDQVNQ</sequence>